<evidence type="ECO:0000259" key="4">
    <source>
        <dbReference type="Pfam" id="PF00501"/>
    </source>
</evidence>
<dbReference type="AlphaFoldDB" id="A0A917B8J6"/>
<accession>A0A917B8J6</accession>
<evidence type="ECO:0000256" key="1">
    <source>
        <dbReference type="ARBA" id="ARBA00022741"/>
    </source>
</evidence>
<reference evidence="5" key="2">
    <citation type="submission" date="2020-09" db="EMBL/GenBank/DDBJ databases">
        <authorList>
            <person name="Sun Q."/>
            <person name="Zhou Y."/>
        </authorList>
    </citation>
    <scope>NUCLEOTIDE SEQUENCE</scope>
    <source>
        <strain evidence="5">CGMCC 1.16067</strain>
    </source>
</reference>
<dbReference type="RefSeq" id="WP_229660470.1">
    <property type="nucleotide sequence ID" value="NZ_BMKQ01000001.1"/>
</dbReference>
<proteinExistence type="predicted"/>
<gene>
    <name evidence="5" type="ORF">GCM10011519_01140</name>
</gene>
<dbReference type="Pfam" id="PF00501">
    <property type="entry name" value="AMP-binding"/>
    <property type="match status" value="1"/>
</dbReference>
<comment type="caution">
    <text evidence="5">The sequence shown here is derived from an EMBL/GenBank/DDBJ whole genome shotgun (WGS) entry which is preliminary data.</text>
</comment>
<feature type="region of interest" description="Disordered" evidence="3">
    <location>
        <begin position="445"/>
        <end position="617"/>
    </location>
</feature>
<keyword evidence="6" id="KW-1185">Reference proteome</keyword>
<dbReference type="GO" id="GO:0004467">
    <property type="term" value="F:long-chain fatty acid-CoA ligase activity"/>
    <property type="evidence" value="ECO:0007669"/>
    <property type="project" value="TreeGrafter"/>
</dbReference>
<dbReference type="Gene3D" id="3.40.50.12780">
    <property type="entry name" value="N-terminal domain of ligase-like"/>
    <property type="match status" value="1"/>
</dbReference>
<dbReference type="PROSITE" id="PS00455">
    <property type="entry name" value="AMP_BINDING"/>
    <property type="match status" value="1"/>
</dbReference>
<feature type="compositionally biased region" description="Basic residues" evidence="3">
    <location>
        <begin position="498"/>
        <end position="519"/>
    </location>
</feature>
<feature type="compositionally biased region" description="Basic and acidic residues" evidence="3">
    <location>
        <begin position="589"/>
        <end position="599"/>
    </location>
</feature>
<feature type="compositionally biased region" description="Basic residues" evidence="3">
    <location>
        <begin position="533"/>
        <end position="550"/>
    </location>
</feature>
<dbReference type="InterPro" id="IPR020845">
    <property type="entry name" value="AMP-binding_CS"/>
</dbReference>
<feature type="compositionally biased region" description="Basic residues" evidence="3">
    <location>
        <begin position="453"/>
        <end position="475"/>
    </location>
</feature>
<name>A0A917B8J6_9ACTN</name>
<evidence type="ECO:0000313" key="5">
    <source>
        <dbReference type="EMBL" id="GGF31559.1"/>
    </source>
</evidence>
<dbReference type="PANTHER" id="PTHR43272">
    <property type="entry name" value="LONG-CHAIN-FATTY-ACID--COA LIGASE"/>
    <property type="match status" value="1"/>
</dbReference>
<dbReference type="InterPro" id="IPR042099">
    <property type="entry name" value="ANL_N_sf"/>
</dbReference>
<protein>
    <recommendedName>
        <fullName evidence="4">AMP-dependent synthetase/ligase domain-containing protein</fullName>
    </recommendedName>
</protein>
<keyword evidence="1" id="KW-0547">Nucleotide-binding</keyword>
<dbReference type="GO" id="GO:0005524">
    <property type="term" value="F:ATP binding"/>
    <property type="evidence" value="ECO:0007669"/>
    <property type="project" value="UniProtKB-KW"/>
</dbReference>
<keyword evidence="2" id="KW-0067">ATP-binding</keyword>
<dbReference type="PANTHER" id="PTHR43272:SF33">
    <property type="entry name" value="AMP-BINDING DOMAIN-CONTAINING PROTEIN-RELATED"/>
    <property type="match status" value="1"/>
</dbReference>
<dbReference type="Proteomes" id="UP000649179">
    <property type="component" value="Unassembled WGS sequence"/>
</dbReference>
<sequence>MREYATASDVDVPASGNLSDDLEQRVRETPELVLVRRPAPSPDGPGWRDLTALELREQVRAVAKGLVASGVEVGDRVGIWSRTRWEWVVADYAAWYAGAVSVPVYETSSQAQVEHVLTDAGVRALVVEDATHAAHVGTFRARAEDLHHVWAIEGGALDLLARLGGDVSDDELEARRTSRGPEDPATVIYTSGTTGAPKGCTLTHGNLRFEVEATTHALEPLYAADDASTLVVLPLAHVFPRVLQLACVRAGVATGHTSSITALDEDLRSFAPTFVLGVPRIFEMLFNQASQDATADGDGRRFARAVEVAMAWSRARSAVGDGSDVGATGRVPLRLRVRHAGFDRTVYRQVRDRLGGACRYAVSGGAPLGERLAHFYRGVGIDLLEGYGLTESAAALTVNTPGATRIGTVGRPLPGTAVRVSEDGELLFRGAQVFAGYWDDPESTAEALDGRRDRRGRVRPRHRSPAGDHRHRRRQERLPHRAGGAPALPPAGRPVPCGRRRTTGRRGAAHPRPRRTRRMVRVERSLGRAGRGPARRPRPPCRPPAGRRRREPVGEPRRGGPSVRGPAGPVDRGGRPAHPVAQAAALGPDARDARRRLPDVRPVSRSHRVPAVPRASA</sequence>
<feature type="domain" description="AMP-dependent synthetase/ligase" evidence="4">
    <location>
        <begin position="23"/>
        <end position="438"/>
    </location>
</feature>
<feature type="compositionally biased region" description="Low complexity" evidence="3">
    <location>
        <begin position="559"/>
        <end position="569"/>
    </location>
</feature>
<feature type="region of interest" description="Disordered" evidence="3">
    <location>
        <begin position="1"/>
        <end position="22"/>
    </location>
</feature>
<evidence type="ECO:0000313" key="6">
    <source>
        <dbReference type="Proteomes" id="UP000649179"/>
    </source>
</evidence>
<dbReference type="InterPro" id="IPR000873">
    <property type="entry name" value="AMP-dep_synth/lig_dom"/>
</dbReference>
<dbReference type="EMBL" id="BMKQ01000001">
    <property type="protein sequence ID" value="GGF31559.1"/>
    <property type="molecule type" value="Genomic_DNA"/>
</dbReference>
<evidence type="ECO:0000256" key="3">
    <source>
        <dbReference type="SAM" id="MobiDB-lite"/>
    </source>
</evidence>
<organism evidence="5 6">
    <name type="scientific">Marmoricola endophyticus</name>
    <dbReference type="NCBI Taxonomy" id="2040280"/>
    <lineage>
        <taxon>Bacteria</taxon>
        <taxon>Bacillati</taxon>
        <taxon>Actinomycetota</taxon>
        <taxon>Actinomycetes</taxon>
        <taxon>Propionibacteriales</taxon>
        <taxon>Nocardioidaceae</taxon>
        <taxon>Marmoricola</taxon>
    </lineage>
</organism>
<reference evidence="5" key="1">
    <citation type="journal article" date="2014" name="Int. J. Syst. Evol. Microbiol.">
        <title>Complete genome sequence of Corynebacterium casei LMG S-19264T (=DSM 44701T), isolated from a smear-ripened cheese.</title>
        <authorList>
            <consortium name="US DOE Joint Genome Institute (JGI-PGF)"/>
            <person name="Walter F."/>
            <person name="Albersmeier A."/>
            <person name="Kalinowski J."/>
            <person name="Ruckert C."/>
        </authorList>
    </citation>
    <scope>NUCLEOTIDE SEQUENCE</scope>
    <source>
        <strain evidence="5">CGMCC 1.16067</strain>
    </source>
</reference>
<dbReference type="GO" id="GO:0016020">
    <property type="term" value="C:membrane"/>
    <property type="evidence" value="ECO:0007669"/>
    <property type="project" value="TreeGrafter"/>
</dbReference>
<evidence type="ECO:0000256" key="2">
    <source>
        <dbReference type="ARBA" id="ARBA00022840"/>
    </source>
</evidence>
<dbReference type="SUPFAM" id="SSF56801">
    <property type="entry name" value="Acetyl-CoA synthetase-like"/>
    <property type="match status" value="1"/>
</dbReference>